<feature type="domain" description="J" evidence="3">
    <location>
        <begin position="4"/>
        <end position="68"/>
    </location>
</feature>
<reference evidence="4 5" key="1">
    <citation type="submission" date="2020-08" db="EMBL/GenBank/DDBJ databases">
        <title>Sequencing the genomes of 1000 actinobacteria strains.</title>
        <authorList>
            <person name="Klenk H.-P."/>
        </authorList>
    </citation>
    <scope>NUCLEOTIDE SEQUENCE [LARGE SCALE GENOMIC DNA]</scope>
    <source>
        <strain evidence="4 5">DSM 45584</strain>
    </source>
</reference>
<dbReference type="PRINTS" id="PR00625">
    <property type="entry name" value="JDOMAIN"/>
</dbReference>
<dbReference type="EMBL" id="JACHIW010000002">
    <property type="protein sequence ID" value="MBB5158608.1"/>
    <property type="molecule type" value="Genomic_DNA"/>
</dbReference>
<comment type="caution">
    <text evidence="4">The sequence shown here is derived from an EMBL/GenBank/DDBJ whole genome shotgun (WGS) entry which is preliminary data.</text>
</comment>
<dbReference type="PANTHER" id="PTHR43096:SF52">
    <property type="entry name" value="DNAJ HOMOLOG 1, MITOCHONDRIAL-RELATED"/>
    <property type="match status" value="1"/>
</dbReference>
<feature type="region of interest" description="Disordered" evidence="2">
    <location>
        <begin position="242"/>
        <end position="276"/>
    </location>
</feature>
<dbReference type="Gene3D" id="1.10.287.110">
    <property type="entry name" value="DnaJ domain"/>
    <property type="match status" value="1"/>
</dbReference>
<dbReference type="CDD" id="cd06257">
    <property type="entry name" value="DnaJ"/>
    <property type="match status" value="1"/>
</dbReference>
<dbReference type="SMART" id="SM00271">
    <property type="entry name" value="DnaJ"/>
    <property type="match status" value="1"/>
</dbReference>
<keyword evidence="1" id="KW-0143">Chaperone</keyword>
<dbReference type="Pfam" id="PF01556">
    <property type="entry name" value="DnaJ_C"/>
    <property type="match status" value="1"/>
</dbReference>
<dbReference type="Pfam" id="PF00226">
    <property type="entry name" value="DnaJ"/>
    <property type="match status" value="1"/>
</dbReference>
<dbReference type="InterPro" id="IPR036869">
    <property type="entry name" value="J_dom_sf"/>
</dbReference>
<organism evidence="4 5">
    <name type="scientific">Saccharopolyspora phatthalungensis</name>
    <dbReference type="NCBI Taxonomy" id="664693"/>
    <lineage>
        <taxon>Bacteria</taxon>
        <taxon>Bacillati</taxon>
        <taxon>Actinomycetota</taxon>
        <taxon>Actinomycetes</taxon>
        <taxon>Pseudonocardiales</taxon>
        <taxon>Pseudonocardiaceae</taxon>
        <taxon>Saccharopolyspora</taxon>
    </lineage>
</organism>
<evidence type="ECO:0000256" key="1">
    <source>
        <dbReference type="ARBA" id="ARBA00023186"/>
    </source>
</evidence>
<name>A0A840QIC8_9PSEU</name>
<dbReference type="RefSeq" id="WP_184730479.1">
    <property type="nucleotide sequence ID" value="NZ_JACHIW010000002.1"/>
</dbReference>
<dbReference type="GO" id="GO:0003677">
    <property type="term" value="F:DNA binding"/>
    <property type="evidence" value="ECO:0007669"/>
    <property type="project" value="UniProtKB-KW"/>
</dbReference>
<dbReference type="GO" id="GO:0005737">
    <property type="term" value="C:cytoplasm"/>
    <property type="evidence" value="ECO:0007669"/>
    <property type="project" value="TreeGrafter"/>
</dbReference>
<evidence type="ECO:0000259" key="3">
    <source>
        <dbReference type="PROSITE" id="PS50076"/>
    </source>
</evidence>
<dbReference type="InterPro" id="IPR018253">
    <property type="entry name" value="DnaJ_domain_CS"/>
</dbReference>
<accession>A0A840QIC8</accession>
<dbReference type="GO" id="GO:0051082">
    <property type="term" value="F:unfolded protein binding"/>
    <property type="evidence" value="ECO:0007669"/>
    <property type="project" value="InterPro"/>
</dbReference>
<evidence type="ECO:0000313" key="5">
    <source>
        <dbReference type="Proteomes" id="UP000584374"/>
    </source>
</evidence>
<dbReference type="CDD" id="cd10747">
    <property type="entry name" value="DnaJ_C"/>
    <property type="match status" value="1"/>
</dbReference>
<dbReference type="AlphaFoldDB" id="A0A840QIC8"/>
<dbReference type="Proteomes" id="UP000584374">
    <property type="component" value="Unassembled WGS sequence"/>
</dbReference>
<dbReference type="SUPFAM" id="SSF49493">
    <property type="entry name" value="HSP40/DnaJ peptide-binding domain"/>
    <property type="match status" value="2"/>
</dbReference>
<sequence>MARDYYEMLGVSRNASSEEVQQAYRKLARRYHPDVNSDPESEERFKEINEAYSVLSDPDTRKRYDRFGPDFRSIPEGYEEWVGAGQGARRGGGRPGAGGRGGVRVSADEGFGGVGFEDLFGSLFGARGAAGPIPGADQEAELELTVEEAYRGGKRNVTLSGPSGPRTFEVTIPRGVVDGQRIRLSGQGGRGGGNVRPGDLYLVVHLAPHSHYRVSGRDIYVDLPVTPWEAALGAMVPLTTPGGETKVRVPPGSSSGRRLRLRGEGMPNPRGSPGDLYAEVRIAVPPKLTDRERELLQQLAAQSSFDPRRS</sequence>
<proteinExistence type="predicted"/>
<dbReference type="PROSITE" id="PS50076">
    <property type="entry name" value="DNAJ_2"/>
    <property type="match status" value="1"/>
</dbReference>
<dbReference type="InterPro" id="IPR008971">
    <property type="entry name" value="HSP40/DnaJ_pept-bd"/>
</dbReference>
<keyword evidence="4" id="KW-0238">DNA-binding</keyword>
<dbReference type="PROSITE" id="PS00636">
    <property type="entry name" value="DNAJ_1"/>
    <property type="match status" value="1"/>
</dbReference>
<protein>
    <submittedName>
        <fullName evidence="4">Curved DNA-binding protein</fullName>
    </submittedName>
</protein>
<dbReference type="GO" id="GO:0042026">
    <property type="term" value="P:protein refolding"/>
    <property type="evidence" value="ECO:0007669"/>
    <property type="project" value="TreeGrafter"/>
</dbReference>
<evidence type="ECO:0000256" key="2">
    <source>
        <dbReference type="SAM" id="MobiDB-lite"/>
    </source>
</evidence>
<dbReference type="SUPFAM" id="SSF46565">
    <property type="entry name" value="Chaperone J-domain"/>
    <property type="match status" value="1"/>
</dbReference>
<evidence type="ECO:0000313" key="4">
    <source>
        <dbReference type="EMBL" id="MBB5158608.1"/>
    </source>
</evidence>
<dbReference type="InterPro" id="IPR001623">
    <property type="entry name" value="DnaJ_domain"/>
</dbReference>
<dbReference type="InterPro" id="IPR002939">
    <property type="entry name" value="DnaJ_C"/>
</dbReference>
<keyword evidence="5" id="KW-1185">Reference proteome</keyword>
<dbReference type="FunFam" id="2.60.260.20:FF:000013">
    <property type="entry name" value="DnaJ subfamily B member 11"/>
    <property type="match status" value="1"/>
</dbReference>
<dbReference type="PANTHER" id="PTHR43096">
    <property type="entry name" value="DNAJ HOMOLOG 1, MITOCHONDRIAL-RELATED"/>
    <property type="match status" value="1"/>
</dbReference>
<dbReference type="Gene3D" id="2.60.260.20">
    <property type="entry name" value="Urease metallochaperone UreE, N-terminal domain"/>
    <property type="match status" value="2"/>
</dbReference>
<gene>
    <name evidence="4" type="ORF">BJ970_006207</name>
</gene>